<proteinExistence type="predicted"/>
<protein>
    <submittedName>
        <fullName evidence="2">Uncharacterized protein</fullName>
    </submittedName>
</protein>
<comment type="caution">
    <text evidence="2">The sequence shown here is derived from an EMBL/GenBank/DDBJ whole genome shotgun (WGS) entry which is preliminary data.</text>
</comment>
<gene>
    <name evidence="2" type="ORF">EST38_g6448</name>
</gene>
<evidence type="ECO:0000256" key="1">
    <source>
        <dbReference type="SAM" id="MobiDB-lite"/>
    </source>
</evidence>
<dbReference type="AlphaFoldDB" id="A0A4Q2DKL7"/>
<keyword evidence="3" id="KW-1185">Reference proteome</keyword>
<sequence>MTSSNPARSSAAASSSKNEPDNTVAPPGPNLGFFVPQPAGRLPSYKPPSARYHPYRKPEEPPPPRYEDSVLYNTIYDDECEAFLEVPERPPRTEEEEEADRNKLQRLVERIQRIKRLAAVMPEFFDGLRRAVQDG</sequence>
<name>A0A4Q2DKL7_9AGAR</name>
<reference evidence="2 3" key="1">
    <citation type="submission" date="2019-01" db="EMBL/GenBank/DDBJ databases">
        <title>Draft genome sequence of Psathyrella aberdarensis IHI B618.</title>
        <authorList>
            <person name="Buettner E."/>
            <person name="Kellner H."/>
        </authorList>
    </citation>
    <scope>NUCLEOTIDE SEQUENCE [LARGE SCALE GENOMIC DNA]</scope>
    <source>
        <strain evidence="2 3">IHI B618</strain>
    </source>
</reference>
<accession>A0A4Q2DKL7</accession>
<evidence type="ECO:0000313" key="3">
    <source>
        <dbReference type="Proteomes" id="UP000290288"/>
    </source>
</evidence>
<evidence type="ECO:0000313" key="2">
    <source>
        <dbReference type="EMBL" id="RXW19414.1"/>
    </source>
</evidence>
<feature type="compositionally biased region" description="Basic and acidic residues" evidence="1">
    <location>
        <begin position="56"/>
        <end position="67"/>
    </location>
</feature>
<dbReference type="Proteomes" id="UP000290288">
    <property type="component" value="Unassembled WGS sequence"/>
</dbReference>
<dbReference type="EMBL" id="SDEE01000203">
    <property type="protein sequence ID" value="RXW19414.1"/>
    <property type="molecule type" value="Genomic_DNA"/>
</dbReference>
<feature type="region of interest" description="Disordered" evidence="1">
    <location>
        <begin position="1"/>
        <end position="67"/>
    </location>
</feature>
<organism evidence="2 3">
    <name type="scientific">Candolleomyces aberdarensis</name>
    <dbReference type="NCBI Taxonomy" id="2316362"/>
    <lineage>
        <taxon>Eukaryota</taxon>
        <taxon>Fungi</taxon>
        <taxon>Dikarya</taxon>
        <taxon>Basidiomycota</taxon>
        <taxon>Agaricomycotina</taxon>
        <taxon>Agaricomycetes</taxon>
        <taxon>Agaricomycetidae</taxon>
        <taxon>Agaricales</taxon>
        <taxon>Agaricineae</taxon>
        <taxon>Psathyrellaceae</taxon>
        <taxon>Candolleomyces</taxon>
    </lineage>
</organism>
<feature type="compositionally biased region" description="Low complexity" evidence="1">
    <location>
        <begin position="1"/>
        <end position="16"/>
    </location>
</feature>